<keyword evidence="3" id="KW-1133">Transmembrane helix</keyword>
<evidence type="ECO:0000259" key="4">
    <source>
        <dbReference type="PROSITE" id="PS50158"/>
    </source>
</evidence>
<feature type="region of interest" description="Disordered" evidence="2">
    <location>
        <begin position="259"/>
        <end position="281"/>
    </location>
</feature>
<dbReference type="Gene3D" id="1.10.150.450">
    <property type="match status" value="1"/>
</dbReference>
<feature type="region of interest" description="Disordered" evidence="2">
    <location>
        <begin position="1"/>
        <end position="21"/>
    </location>
</feature>
<reference evidence="5" key="2">
    <citation type="journal article" date="2024" name="Plant">
        <title>Genomic evolution and insights into agronomic trait innovations of Sesamum species.</title>
        <authorList>
            <person name="Miao H."/>
            <person name="Wang L."/>
            <person name="Qu L."/>
            <person name="Liu H."/>
            <person name="Sun Y."/>
            <person name="Le M."/>
            <person name="Wang Q."/>
            <person name="Wei S."/>
            <person name="Zheng Y."/>
            <person name="Lin W."/>
            <person name="Duan Y."/>
            <person name="Cao H."/>
            <person name="Xiong S."/>
            <person name="Wang X."/>
            <person name="Wei L."/>
            <person name="Li C."/>
            <person name="Ma Q."/>
            <person name="Ju M."/>
            <person name="Zhao R."/>
            <person name="Li G."/>
            <person name="Mu C."/>
            <person name="Tian Q."/>
            <person name="Mei H."/>
            <person name="Zhang T."/>
            <person name="Gao T."/>
            <person name="Zhang H."/>
        </authorList>
    </citation>
    <scope>NUCLEOTIDE SEQUENCE</scope>
    <source>
        <strain evidence="5">KEN8</strain>
    </source>
</reference>
<dbReference type="InterPro" id="IPR036412">
    <property type="entry name" value="HAD-like_sf"/>
</dbReference>
<keyword evidence="1" id="KW-0863">Zinc-finger</keyword>
<accession>A0AAW2R983</accession>
<feature type="transmembrane region" description="Helical" evidence="3">
    <location>
        <begin position="519"/>
        <end position="542"/>
    </location>
</feature>
<dbReference type="Pfam" id="PF00702">
    <property type="entry name" value="Hydrolase"/>
    <property type="match status" value="1"/>
</dbReference>
<dbReference type="PANTHER" id="PTHR12725">
    <property type="entry name" value="HALOACID DEHALOGENASE-LIKE HYDROLASE"/>
    <property type="match status" value="1"/>
</dbReference>
<dbReference type="EMBL" id="JACGWM010000004">
    <property type="protein sequence ID" value="KAL0376626.1"/>
    <property type="molecule type" value="Genomic_DNA"/>
</dbReference>
<gene>
    <name evidence="5" type="ORF">Scaly_0780200</name>
</gene>
<dbReference type="PROSITE" id="PS50158">
    <property type="entry name" value="ZF_CCHC"/>
    <property type="match status" value="1"/>
</dbReference>
<evidence type="ECO:0000256" key="1">
    <source>
        <dbReference type="PROSITE-ProRule" id="PRU00047"/>
    </source>
</evidence>
<dbReference type="InterPro" id="IPR001878">
    <property type="entry name" value="Znf_CCHC"/>
</dbReference>
<dbReference type="InterPro" id="IPR013103">
    <property type="entry name" value="RVT_2"/>
</dbReference>
<dbReference type="Pfam" id="PF14244">
    <property type="entry name" value="Retrotran_gag_3"/>
    <property type="match status" value="1"/>
</dbReference>
<evidence type="ECO:0000256" key="2">
    <source>
        <dbReference type="SAM" id="MobiDB-lite"/>
    </source>
</evidence>
<protein>
    <submittedName>
        <fullName evidence="5">Retrovirus-related Pol polyprotein from transposon RE2</fullName>
    </submittedName>
</protein>
<feature type="transmembrane region" description="Helical" evidence="3">
    <location>
        <begin position="563"/>
        <end position="585"/>
    </location>
</feature>
<organism evidence="5">
    <name type="scientific">Sesamum calycinum</name>
    <dbReference type="NCBI Taxonomy" id="2727403"/>
    <lineage>
        <taxon>Eukaryota</taxon>
        <taxon>Viridiplantae</taxon>
        <taxon>Streptophyta</taxon>
        <taxon>Embryophyta</taxon>
        <taxon>Tracheophyta</taxon>
        <taxon>Spermatophyta</taxon>
        <taxon>Magnoliopsida</taxon>
        <taxon>eudicotyledons</taxon>
        <taxon>Gunneridae</taxon>
        <taxon>Pentapetalae</taxon>
        <taxon>asterids</taxon>
        <taxon>lamiids</taxon>
        <taxon>Lamiales</taxon>
        <taxon>Pedaliaceae</taxon>
        <taxon>Sesamum</taxon>
    </lineage>
</organism>
<dbReference type="Gene3D" id="3.40.50.1000">
    <property type="entry name" value="HAD superfamily/HAD-like"/>
    <property type="match status" value="1"/>
</dbReference>
<evidence type="ECO:0000313" key="5">
    <source>
        <dbReference type="EMBL" id="KAL0376626.1"/>
    </source>
</evidence>
<proteinExistence type="predicted"/>
<keyword evidence="3" id="KW-0472">Membrane</keyword>
<evidence type="ECO:0000256" key="3">
    <source>
        <dbReference type="SAM" id="Phobius"/>
    </source>
</evidence>
<feature type="domain" description="CCHC-type" evidence="4">
    <location>
        <begin position="292"/>
        <end position="305"/>
    </location>
</feature>
<dbReference type="InterPro" id="IPR029472">
    <property type="entry name" value="Copia-like_N"/>
</dbReference>
<dbReference type="SUPFAM" id="SSF56784">
    <property type="entry name" value="HAD-like"/>
    <property type="match status" value="1"/>
</dbReference>
<dbReference type="InterPro" id="IPR010237">
    <property type="entry name" value="Pyr-5-nucltdase"/>
</dbReference>
<keyword evidence="1" id="KW-0479">Metal-binding</keyword>
<dbReference type="Pfam" id="PF07727">
    <property type="entry name" value="RVT_2"/>
    <property type="match status" value="1"/>
</dbReference>
<dbReference type="PANTHER" id="PTHR12725:SF81">
    <property type="entry name" value="OS03G0701200 PROTEIN"/>
    <property type="match status" value="1"/>
</dbReference>
<reference evidence="5" key="1">
    <citation type="submission" date="2020-06" db="EMBL/GenBank/DDBJ databases">
        <authorList>
            <person name="Li T."/>
            <person name="Hu X."/>
            <person name="Zhang T."/>
            <person name="Song X."/>
            <person name="Zhang H."/>
            <person name="Dai N."/>
            <person name="Sheng W."/>
            <person name="Hou X."/>
            <person name="Wei L."/>
        </authorList>
    </citation>
    <scope>NUCLEOTIDE SEQUENCE</scope>
    <source>
        <strain evidence="5">KEN8</strain>
        <tissue evidence="5">Leaf</tissue>
    </source>
</reference>
<dbReference type="GO" id="GO:0008270">
    <property type="term" value="F:zinc ion binding"/>
    <property type="evidence" value="ECO:0007669"/>
    <property type="project" value="UniProtKB-KW"/>
</dbReference>
<keyword evidence="1" id="KW-0862">Zinc</keyword>
<feature type="compositionally biased region" description="Polar residues" evidence="2">
    <location>
        <begin position="262"/>
        <end position="275"/>
    </location>
</feature>
<dbReference type="AlphaFoldDB" id="A0AAW2R983"/>
<dbReference type="InterPro" id="IPR023214">
    <property type="entry name" value="HAD_sf"/>
</dbReference>
<sequence>MATTEDESRGNVGAANSGRRRDPELPEFLQLHGGDHPGMVLVSAPFDGTDFLAWRRSVVIALRAKMKLGFIDGHYPMPDKTCDTYETWIRVDSMVTSWILNAISKKISKAFLYTKSSRQLWLDLEERYGENNGPLVYQLQRAIASITQGSHTVVEYFNNLTTLWDELECLKPPKTCTCGLCTCGFTRITAEEENLTKLVQFLMGLDDSYDNIRNQILVMDPFPSVNKAYSMVLRVERQRMVHTQNGDSAENVALQTKWLDNRGNNGPRNGSQNLNRGGFRGKITTDKRSQVCGNCGRTGHTKDTCFKLHGVPDWYRELKDQKRREGGLARGFNVISGEGGTSTDGSNNIGEAMKQMTELIKLMKENIPPQDPLQVNFAHGDDFAGNSLDDLNAVKSYLDDLFTIKDLGNAKYFLGLELARSAQGTYVTQRKYLQDIIHDCQLDNAKPTSTPLPTGIKFDASSGSSLASPERYRRLVGRLLYLGFSRPDISFAVQQLSQFIQHPRQPHWDAALHLVSTRIGLLALILGALFLATAFSWVILLFPGKPRSKPPSLAPLPRQNTEAWVLLFVNYFGLVTFFEFGIPLVTPIPFHCDNKAAIHITEIRFSMSEQSILILTATLFVISSSTDSSFLNTFPVNIRLLIYSPKLSLLLLSVVLFPNLDDTLYSSKTGIGKALKQNVQDFLVEKCGFSESEAPDVNRELFRTYGSSFGWPSGYDINPNDYHGFVHGRLPYDLIKPDSRLRNILQSIKQRKIVFTNSDRIHAMKALDRLGIRDCFEKIICFETMNPNLSKSTRPDEFPVVLKPSMEAMRIAIDVAEIDPRRTLFLDDNVKNVAAGKAVGLRTVLVGSAIKSKEADYAMEIVTNMVQSVPEIWAFSEEKDDERISQNRADQMDSALATTAVGA</sequence>
<comment type="caution">
    <text evidence="5">The sequence shown here is derived from an EMBL/GenBank/DDBJ whole genome shotgun (WGS) entry which is preliminary data.</text>
</comment>
<dbReference type="GO" id="GO:0003676">
    <property type="term" value="F:nucleic acid binding"/>
    <property type="evidence" value="ECO:0007669"/>
    <property type="project" value="InterPro"/>
</dbReference>
<keyword evidence="3" id="KW-0812">Transmembrane</keyword>
<dbReference type="NCBIfam" id="TIGR01993">
    <property type="entry name" value="Pyr-5-nucltdase"/>
    <property type="match status" value="1"/>
</dbReference>
<name>A0AAW2R983_9LAMI</name>